<dbReference type="PANTHER" id="PTHR12735">
    <property type="entry name" value="BOLA-LIKE PROTEIN-RELATED"/>
    <property type="match status" value="1"/>
</dbReference>
<dbReference type="PANTHER" id="PTHR12735:SF27">
    <property type="entry name" value="BOLA-LIKE PROTEIN 2"/>
    <property type="match status" value="1"/>
</dbReference>
<dbReference type="GO" id="GO:0051604">
    <property type="term" value="P:protein maturation"/>
    <property type="evidence" value="ECO:0007669"/>
    <property type="project" value="InterPro"/>
</dbReference>
<organism evidence="2 3">
    <name type="scientific">Colocasia esculenta</name>
    <name type="common">Wild taro</name>
    <name type="synonym">Arum esculentum</name>
    <dbReference type="NCBI Taxonomy" id="4460"/>
    <lineage>
        <taxon>Eukaryota</taxon>
        <taxon>Viridiplantae</taxon>
        <taxon>Streptophyta</taxon>
        <taxon>Embryophyta</taxon>
        <taxon>Tracheophyta</taxon>
        <taxon>Spermatophyta</taxon>
        <taxon>Magnoliopsida</taxon>
        <taxon>Liliopsida</taxon>
        <taxon>Araceae</taxon>
        <taxon>Aroideae</taxon>
        <taxon>Colocasieae</taxon>
        <taxon>Colocasia</taxon>
    </lineage>
</organism>
<evidence type="ECO:0000313" key="2">
    <source>
        <dbReference type="EMBL" id="MQL97876.1"/>
    </source>
</evidence>
<comment type="caution">
    <text evidence="2">The sequence shown here is derived from an EMBL/GenBank/DDBJ whole genome shotgun (WGS) entry which is preliminary data.</text>
</comment>
<dbReference type="Proteomes" id="UP000652761">
    <property type="component" value="Unassembled WGS sequence"/>
</dbReference>
<dbReference type="GO" id="GO:0006879">
    <property type="term" value="P:intracellular iron ion homeostasis"/>
    <property type="evidence" value="ECO:0007669"/>
    <property type="project" value="InterPro"/>
</dbReference>
<dbReference type="OrthoDB" id="4983at2759"/>
<dbReference type="SUPFAM" id="SSF82657">
    <property type="entry name" value="BolA-like"/>
    <property type="match status" value="1"/>
</dbReference>
<protein>
    <submittedName>
        <fullName evidence="2">Uncharacterized protein</fullName>
    </submittedName>
</protein>
<proteinExistence type="inferred from homology"/>
<evidence type="ECO:0000313" key="3">
    <source>
        <dbReference type="Proteomes" id="UP000652761"/>
    </source>
</evidence>
<accession>A0A843VS99</accession>
<sequence length="220" mass="23614">MSDVGLRVSGGQMLGAGYRTPTVGRHASNVGRRASAADADCWTSVVGRQTGLSAIDGRGLPFKRLCMYVGVERFLYVLPSLNGGSQALHHSAYHSFLRLVIRPLAYVWPRGQKNGADNTSGGCGASFEIEIVSELFHGKRLLERHRMVNAALAEQLKQIHALSIKKARPESRPVEPPSTAAGGSCCRAAARPHCGSLVYDPPCPACQQRKMPAHTVGSLK</sequence>
<dbReference type="AlphaFoldDB" id="A0A843VS99"/>
<dbReference type="EMBL" id="NMUH01002112">
    <property type="protein sequence ID" value="MQL97876.1"/>
    <property type="molecule type" value="Genomic_DNA"/>
</dbReference>
<dbReference type="GO" id="GO:0005634">
    <property type="term" value="C:nucleus"/>
    <property type="evidence" value="ECO:0007669"/>
    <property type="project" value="TreeGrafter"/>
</dbReference>
<dbReference type="GO" id="GO:0051537">
    <property type="term" value="F:2 iron, 2 sulfur cluster binding"/>
    <property type="evidence" value="ECO:0007669"/>
    <property type="project" value="InterPro"/>
</dbReference>
<name>A0A843VS99_COLES</name>
<dbReference type="InterPro" id="IPR045115">
    <property type="entry name" value="BOL2"/>
</dbReference>
<gene>
    <name evidence="2" type="ORF">Taro_030568</name>
</gene>
<comment type="similarity">
    <text evidence="1">Belongs to the BolA/IbaG family.</text>
</comment>
<dbReference type="InterPro" id="IPR036065">
    <property type="entry name" value="BolA-like_sf"/>
</dbReference>
<dbReference type="Gene3D" id="3.30.300.90">
    <property type="entry name" value="BolA-like"/>
    <property type="match status" value="1"/>
</dbReference>
<keyword evidence="3" id="KW-1185">Reference proteome</keyword>
<evidence type="ECO:0000256" key="1">
    <source>
        <dbReference type="RuleBase" id="RU003860"/>
    </source>
</evidence>
<dbReference type="Pfam" id="PF01722">
    <property type="entry name" value="BolA"/>
    <property type="match status" value="1"/>
</dbReference>
<dbReference type="InterPro" id="IPR002634">
    <property type="entry name" value="BolA"/>
</dbReference>
<dbReference type="GO" id="GO:0005829">
    <property type="term" value="C:cytosol"/>
    <property type="evidence" value="ECO:0007669"/>
    <property type="project" value="TreeGrafter"/>
</dbReference>
<reference evidence="2" key="1">
    <citation type="submission" date="2017-07" db="EMBL/GenBank/DDBJ databases">
        <title>Taro Niue Genome Assembly and Annotation.</title>
        <authorList>
            <person name="Atibalentja N."/>
            <person name="Keating K."/>
            <person name="Fields C.J."/>
        </authorList>
    </citation>
    <scope>NUCLEOTIDE SEQUENCE</scope>
    <source>
        <strain evidence="2">Niue_2</strain>
        <tissue evidence="2">Leaf</tissue>
    </source>
</reference>